<evidence type="ECO:0000313" key="2">
    <source>
        <dbReference type="EMBL" id="SNX81992.1"/>
    </source>
</evidence>
<feature type="region of interest" description="Disordered" evidence="1">
    <location>
        <begin position="1"/>
        <end position="22"/>
    </location>
</feature>
<feature type="compositionally biased region" description="Basic and acidic residues" evidence="1">
    <location>
        <begin position="195"/>
        <end position="215"/>
    </location>
</feature>
<comment type="caution">
    <text evidence="2">The sequence shown here is derived from an EMBL/GenBank/DDBJ whole genome shotgun (WGS) entry which is preliminary data.</text>
</comment>
<dbReference type="AlphaFoldDB" id="A0AAJ5C2Y1"/>
<dbReference type="Proteomes" id="UP001294444">
    <property type="component" value="Unassembled WGS sequence"/>
</dbReference>
<proteinExistence type="predicted"/>
<feature type="compositionally biased region" description="Basic and acidic residues" evidence="1">
    <location>
        <begin position="557"/>
        <end position="566"/>
    </location>
</feature>
<feature type="region of interest" description="Disordered" evidence="1">
    <location>
        <begin position="557"/>
        <end position="580"/>
    </location>
</feature>
<name>A0AAJ5C2Y1_9BASI</name>
<gene>
    <name evidence="2" type="ORF">MEPE_00697</name>
</gene>
<feature type="compositionally biased region" description="Basic and acidic residues" evidence="1">
    <location>
        <begin position="608"/>
        <end position="617"/>
    </location>
</feature>
<dbReference type="EMBL" id="OAPG01000001">
    <property type="protein sequence ID" value="SNX81992.1"/>
    <property type="molecule type" value="Genomic_DNA"/>
</dbReference>
<evidence type="ECO:0000256" key="1">
    <source>
        <dbReference type="SAM" id="MobiDB-lite"/>
    </source>
</evidence>
<feature type="compositionally biased region" description="Basic and acidic residues" evidence="1">
    <location>
        <begin position="1"/>
        <end position="14"/>
    </location>
</feature>
<evidence type="ECO:0000313" key="3">
    <source>
        <dbReference type="Proteomes" id="UP001294444"/>
    </source>
</evidence>
<feature type="compositionally biased region" description="Polar residues" evidence="1">
    <location>
        <begin position="314"/>
        <end position="323"/>
    </location>
</feature>
<feature type="compositionally biased region" description="Acidic residues" evidence="1">
    <location>
        <begin position="233"/>
        <end position="243"/>
    </location>
</feature>
<accession>A0AAJ5C2Y1</accession>
<feature type="region of interest" description="Disordered" evidence="1">
    <location>
        <begin position="597"/>
        <end position="617"/>
    </location>
</feature>
<feature type="compositionally biased region" description="Basic and acidic residues" evidence="1">
    <location>
        <begin position="289"/>
        <end position="304"/>
    </location>
</feature>
<protein>
    <submittedName>
        <fullName evidence="2">Uncharacterized protein</fullName>
    </submittedName>
</protein>
<keyword evidence="3" id="KW-1185">Reference proteome</keyword>
<feature type="region of interest" description="Disordered" evidence="1">
    <location>
        <begin position="193"/>
        <end position="368"/>
    </location>
</feature>
<sequence length="617" mass="67036">MNKQAHCHEPKQDSWEPSTQPLPPLVDTALSLRTSIVITCPSKLKLPPPCGQLLPPWSPLGKVDTNHKSCHCASNSTVIKNECRTLRQLFKRPKLNKLQLAFLQCYVDLQDGDEFAAAQLLCVSNIMGLKKSHSDGNGSISHVAAPSGDEDQANFVMGQIKKVICPWGISKDKLMKSLDSCWLACGLSQGNTADDLPKGEVDQKDERSRGEKTFQKVDTNSSDHGKKRKRDETDDCFQEDEAEVDHTSGGMIPNEHTSPESTVGGKFRNRNEPKGVTESVKLQKMSQTMEREQCGKSPDGDRFGDSLNKIPWITQDSSSSRLPTPSLAVDQPPSSTVPPPLFSNQCSSRSVPLPTPSPSPSWPRQTGSLERVTQHARANKVVQTSNKVSLAHVRLGGCTSSGKNFLLPDDAVNNRSKSAHFPRVGDILEAGFYRASSACIHCKRKGIICTFGTGISKSNKLRRPGLARCDYCPVIKRKCIFTTGVESVENKAQKVSDSMSIKPCLAMNGNVVTKPSHLLNGDRIMQIETNPSEPVGTLAKTSPRTWDVKEKSVKEAGKEVGKEAHRFLGSSAGGDGEEIKKNASKNLDSLAKKLSGALAGDGDAESQGEARKKSVFA</sequence>
<organism evidence="2 3">
    <name type="scientific">Melanopsichium pennsylvanicum</name>
    <dbReference type="NCBI Taxonomy" id="63383"/>
    <lineage>
        <taxon>Eukaryota</taxon>
        <taxon>Fungi</taxon>
        <taxon>Dikarya</taxon>
        <taxon>Basidiomycota</taxon>
        <taxon>Ustilaginomycotina</taxon>
        <taxon>Ustilaginomycetes</taxon>
        <taxon>Ustilaginales</taxon>
        <taxon>Ustilaginaceae</taxon>
        <taxon>Melanopsichium</taxon>
    </lineage>
</organism>
<reference evidence="2" key="1">
    <citation type="submission" date="2023-10" db="EMBL/GenBank/DDBJ databases">
        <authorList>
            <person name="Guldener U."/>
        </authorList>
    </citation>
    <scope>NUCLEOTIDE SEQUENCE</scope>
    <source>
        <strain evidence="2">Mp4</strain>
    </source>
</reference>